<evidence type="ECO:0000256" key="5">
    <source>
        <dbReference type="ARBA" id="ARBA00038485"/>
    </source>
</evidence>
<feature type="transmembrane region" description="Helical" evidence="6">
    <location>
        <begin position="135"/>
        <end position="154"/>
    </location>
</feature>
<feature type="transmembrane region" description="Helical" evidence="6">
    <location>
        <begin position="290"/>
        <end position="310"/>
    </location>
</feature>
<dbReference type="STRING" id="268475.A0A0V1H2G7"/>
<evidence type="ECO:0000313" key="8">
    <source>
        <dbReference type="EMBL" id="KRZ04421.1"/>
    </source>
</evidence>
<proteinExistence type="inferred from homology"/>
<evidence type="ECO:0000256" key="1">
    <source>
        <dbReference type="ARBA" id="ARBA00004141"/>
    </source>
</evidence>
<dbReference type="GO" id="GO:0006882">
    <property type="term" value="P:intracellular zinc ion homeostasis"/>
    <property type="evidence" value="ECO:0007669"/>
    <property type="project" value="TreeGrafter"/>
</dbReference>
<dbReference type="PANTHER" id="PTHR16950:SF16">
    <property type="entry name" value="ZINC TRANSPORTER ZIP13"/>
    <property type="match status" value="1"/>
</dbReference>
<dbReference type="GO" id="GO:0016020">
    <property type="term" value="C:membrane"/>
    <property type="evidence" value="ECO:0007669"/>
    <property type="project" value="UniProtKB-SubCell"/>
</dbReference>
<dbReference type="InterPro" id="IPR003689">
    <property type="entry name" value="ZIP"/>
</dbReference>
<name>A0A0V1H2G7_9BILA</name>
<keyword evidence="3 6" id="KW-1133">Transmembrane helix</keyword>
<keyword evidence="2 6" id="KW-0812">Transmembrane</keyword>
<evidence type="ECO:0000256" key="4">
    <source>
        <dbReference type="ARBA" id="ARBA00023136"/>
    </source>
</evidence>
<comment type="subcellular location">
    <subcellularLocation>
        <location evidence="1">Membrane</location>
        <topology evidence="1">Multi-pass membrane protein</topology>
    </subcellularLocation>
</comment>
<organism evidence="8 9">
    <name type="scientific">Trichinella zimbabwensis</name>
    <dbReference type="NCBI Taxonomy" id="268475"/>
    <lineage>
        <taxon>Eukaryota</taxon>
        <taxon>Metazoa</taxon>
        <taxon>Ecdysozoa</taxon>
        <taxon>Nematoda</taxon>
        <taxon>Enoplea</taxon>
        <taxon>Dorylaimia</taxon>
        <taxon>Trichinellida</taxon>
        <taxon>Trichinellidae</taxon>
        <taxon>Trichinella</taxon>
    </lineage>
</organism>
<evidence type="ECO:0000256" key="2">
    <source>
        <dbReference type="ARBA" id="ARBA00022692"/>
    </source>
</evidence>
<dbReference type="OrthoDB" id="200954at2759"/>
<feature type="chain" id="PRO_5006878775" description="Zinc transporter ZIP13" evidence="7">
    <location>
        <begin position="29"/>
        <end position="312"/>
    </location>
</feature>
<evidence type="ECO:0000256" key="7">
    <source>
        <dbReference type="SAM" id="SignalP"/>
    </source>
</evidence>
<keyword evidence="9" id="KW-1185">Reference proteome</keyword>
<comment type="caution">
    <text evidence="8">The sequence shown here is derived from an EMBL/GenBank/DDBJ whole genome shotgun (WGS) entry which is preliminary data.</text>
</comment>
<evidence type="ECO:0008006" key="10">
    <source>
        <dbReference type="Google" id="ProtNLM"/>
    </source>
</evidence>
<feature type="transmembrane region" description="Helical" evidence="6">
    <location>
        <begin position="260"/>
        <end position="278"/>
    </location>
</feature>
<dbReference type="Pfam" id="PF02535">
    <property type="entry name" value="Zip"/>
    <property type="match status" value="2"/>
</dbReference>
<reference evidence="8 9" key="1">
    <citation type="submission" date="2015-01" db="EMBL/GenBank/DDBJ databases">
        <title>Evolution of Trichinella species and genotypes.</title>
        <authorList>
            <person name="Korhonen P.K."/>
            <person name="Edoardo P."/>
            <person name="Giuseppe L.R."/>
            <person name="Gasser R.B."/>
        </authorList>
    </citation>
    <scope>NUCLEOTIDE SEQUENCE [LARGE SCALE GENOMIC DNA]</scope>
    <source>
        <strain evidence="8">ISS1029</strain>
    </source>
</reference>
<evidence type="ECO:0000256" key="6">
    <source>
        <dbReference type="SAM" id="Phobius"/>
    </source>
</evidence>
<keyword evidence="7" id="KW-0732">Signal</keyword>
<feature type="transmembrane region" description="Helical" evidence="6">
    <location>
        <begin position="62"/>
        <end position="83"/>
    </location>
</feature>
<feature type="signal peptide" evidence="7">
    <location>
        <begin position="1"/>
        <end position="28"/>
    </location>
</feature>
<dbReference type="AlphaFoldDB" id="A0A0V1H2G7"/>
<protein>
    <recommendedName>
        <fullName evidence="10">Zinc transporter ZIP13</fullName>
    </recommendedName>
</protein>
<dbReference type="GO" id="GO:0005385">
    <property type="term" value="F:zinc ion transmembrane transporter activity"/>
    <property type="evidence" value="ECO:0007669"/>
    <property type="project" value="TreeGrafter"/>
</dbReference>
<evidence type="ECO:0000313" key="9">
    <source>
        <dbReference type="Proteomes" id="UP000055024"/>
    </source>
</evidence>
<evidence type="ECO:0000256" key="3">
    <source>
        <dbReference type="ARBA" id="ARBA00022989"/>
    </source>
</evidence>
<comment type="similarity">
    <text evidence="5">Belongs to the ZIP transporter (TC 2.A.5) family. KE4/Catsup subfamily.</text>
</comment>
<keyword evidence="4 6" id="KW-0472">Membrane</keyword>
<sequence length="312" mass="32993">MNSSGQLSSKVPLLLLLVVVVVVNFSLGETATPSTTKSTDVSSCFFPHDTLNKSEQCEHLRTSWLCCLLAAGVVVSAGVAPALFLPEQVESVGWAGRLSLNRLLSFAVGSLVGDVFLHLLPDIWRSTDAQGVATAGWWTVMGLFFCFSVEKCAVKPDDQRSKRLVAAGLNLLANLVDNFCHGLAIGAGFLVSVRLGALTTFAILVHEIPHEIGDFALLLRANVGRRRAVGAQLATATFGLAGAMTALALNGGSTGVSSAWILPFSAGGFLNVALVQVLPDLLRVYDAKESLWHVLLLLVGISAMAALNVLHF</sequence>
<dbReference type="EMBL" id="JYDP01000165">
    <property type="protein sequence ID" value="KRZ04421.1"/>
    <property type="molecule type" value="Genomic_DNA"/>
</dbReference>
<accession>A0A0V1H2G7</accession>
<dbReference type="Proteomes" id="UP000055024">
    <property type="component" value="Unassembled WGS sequence"/>
</dbReference>
<gene>
    <name evidence="8" type="ORF">T11_18533</name>
</gene>
<feature type="transmembrane region" description="Helical" evidence="6">
    <location>
        <begin position="103"/>
        <end position="120"/>
    </location>
</feature>
<dbReference type="PANTHER" id="PTHR16950">
    <property type="entry name" value="ZINC TRANSPORTER SLC39A7 HISTIDINE-RICH MEMBRANE PROTEIN KE4"/>
    <property type="match status" value="1"/>
</dbReference>
<feature type="transmembrane region" description="Helical" evidence="6">
    <location>
        <begin position="228"/>
        <end position="248"/>
    </location>
</feature>